<dbReference type="PRINTS" id="PR01490">
    <property type="entry name" value="RTXTOXIND"/>
</dbReference>
<evidence type="ECO:0000313" key="5">
    <source>
        <dbReference type="EMBL" id="ADU96830.1"/>
    </source>
</evidence>
<feature type="coiled-coil region" evidence="3">
    <location>
        <begin position="172"/>
        <end position="244"/>
    </location>
</feature>
<dbReference type="InterPro" id="IPR050465">
    <property type="entry name" value="UPF0194_transport"/>
</dbReference>
<comment type="subcellular location">
    <subcellularLocation>
        <location evidence="1">Cell envelope</location>
    </subcellularLocation>
</comment>
<sequence length="388" mass="43825">MRLFFLFSALLFFFSCGSEQKTTLYLNGRIEGDPYLVESKYPGKVVKLMCDEGDSVEKGQPLAELDSKELNARLKEAEAAYKAALSAWRAKEQEVAALERQADSLRERISELTSAVPLQTSSAEKEVEALEGELHALEAQKSSLAATFWKAERDYKRFEALYRRRVISQSRYEQAKVAYENAKASLRAVEGKIEALKSQLAAAREKVKLSRTRWKEVASLKKELASLLERLKAALAEAKGYRHKAASAKAVVERVKAMLSDMVIRSPVNGVVAEKLVEPGEVVAPGRPLFVIYNLNRLYFEGFVPEKEIGLIHLGQRGYVVVDSYPGKKFPVVVTYVATKAEFTPKEVQTKEERVKEVFRVKLRLLENPRHLLKPGMPTDCYVYLERK</sequence>
<dbReference type="HOGENOM" id="CLU_018816_6_3_0"/>
<accession>E8T6P6</accession>
<keyword evidence="6" id="KW-1185">Reference proteome</keyword>
<feature type="coiled-coil region" evidence="3">
    <location>
        <begin position="67"/>
        <end position="147"/>
    </location>
</feature>
<dbReference type="Pfam" id="PF25973">
    <property type="entry name" value="BSH_CzcB"/>
    <property type="match status" value="1"/>
</dbReference>
<feature type="domain" description="CzcB-like barrel-sandwich hybrid" evidence="4">
    <location>
        <begin position="37"/>
        <end position="292"/>
    </location>
</feature>
<dbReference type="SUPFAM" id="SSF111369">
    <property type="entry name" value="HlyD-like secretion proteins"/>
    <property type="match status" value="2"/>
</dbReference>
<protein>
    <submittedName>
        <fullName evidence="5">Secretion protein HlyD family protein</fullName>
    </submittedName>
</protein>
<proteinExistence type="predicted"/>
<dbReference type="STRING" id="648996.Theam_0863"/>
<dbReference type="Gene3D" id="2.40.30.170">
    <property type="match status" value="1"/>
</dbReference>
<keyword evidence="2 3" id="KW-0175">Coiled coil</keyword>
<dbReference type="GO" id="GO:1990195">
    <property type="term" value="C:macrolide transmembrane transporter complex"/>
    <property type="evidence" value="ECO:0007669"/>
    <property type="project" value="InterPro"/>
</dbReference>
<dbReference type="AlphaFoldDB" id="E8T6P6"/>
<dbReference type="InterPro" id="IPR011053">
    <property type="entry name" value="Single_hybrid_motif"/>
</dbReference>
<dbReference type="SUPFAM" id="SSF51230">
    <property type="entry name" value="Single hybrid motif"/>
    <property type="match status" value="1"/>
</dbReference>
<dbReference type="KEGG" id="tam:Theam_0863"/>
<evidence type="ECO:0000256" key="1">
    <source>
        <dbReference type="ARBA" id="ARBA00004196"/>
    </source>
</evidence>
<dbReference type="Proteomes" id="UP000006362">
    <property type="component" value="Chromosome"/>
</dbReference>
<dbReference type="InterPro" id="IPR030190">
    <property type="entry name" value="MacA_alpha-hairpin_sf"/>
</dbReference>
<reference evidence="5" key="1">
    <citation type="submission" date="2011-01" db="EMBL/GenBank/DDBJ databases">
        <title>Complete sequence of chromosome of Thermovibrio ammonificans HB-1.</title>
        <authorList>
            <consortium name="US DOE Joint Genome Institute"/>
            <person name="Lucas S."/>
            <person name="Copeland A."/>
            <person name="Lapidus A."/>
            <person name="Cheng J.-F."/>
            <person name="Goodwin L."/>
            <person name="Pitluck S."/>
            <person name="Davenport K."/>
            <person name="Detter J.C."/>
            <person name="Han C."/>
            <person name="Tapia R."/>
            <person name="Land M."/>
            <person name="Hauser L."/>
            <person name="Kyrpides N."/>
            <person name="Ivanova N."/>
            <person name="Ovchinnikova G."/>
            <person name="Vetriani C."/>
            <person name="Woyke T."/>
        </authorList>
    </citation>
    <scope>NUCLEOTIDE SEQUENCE [LARGE SCALE GENOMIC DNA]</scope>
    <source>
        <strain evidence="5">HB-1</strain>
    </source>
</reference>
<dbReference type="GO" id="GO:1990961">
    <property type="term" value="P:xenobiotic detoxification by transmembrane export across the plasma membrane"/>
    <property type="evidence" value="ECO:0007669"/>
    <property type="project" value="InterPro"/>
</dbReference>
<organism evidence="5 6">
    <name type="scientific">Thermovibrio ammonificans (strain DSM 15698 / JCM 12110 / HB-1)</name>
    <dbReference type="NCBI Taxonomy" id="648996"/>
    <lineage>
        <taxon>Bacteria</taxon>
        <taxon>Pseudomonadati</taxon>
        <taxon>Aquificota</taxon>
        <taxon>Aquificia</taxon>
        <taxon>Desulfurobacteriales</taxon>
        <taxon>Desulfurobacteriaceae</taxon>
        <taxon>Thermovibrio</taxon>
    </lineage>
</organism>
<dbReference type="PANTHER" id="PTHR32347:SF23">
    <property type="entry name" value="BLL5650 PROTEIN"/>
    <property type="match status" value="1"/>
</dbReference>
<dbReference type="Gene3D" id="2.40.50.100">
    <property type="match status" value="2"/>
</dbReference>
<dbReference type="RefSeq" id="WP_013537616.1">
    <property type="nucleotide sequence ID" value="NC_014926.1"/>
</dbReference>
<gene>
    <name evidence="5" type="ordered locus">Theam_0863</name>
</gene>
<evidence type="ECO:0000256" key="2">
    <source>
        <dbReference type="ARBA" id="ARBA00023054"/>
    </source>
</evidence>
<dbReference type="PROSITE" id="PS51257">
    <property type="entry name" value="PROKAR_LIPOPROTEIN"/>
    <property type="match status" value="1"/>
</dbReference>
<dbReference type="InterPro" id="IPR058647">
    <property type="entry name" value="BSH_CzcB-like"/>
</dbReference>
<evidence type="ECO:0000256" key="3">
    <source>
        <dbReference type="SAM" id="Coils"/>
    </source>
</evidence>
<evidence type="ECO:0000259" key="4">
    <source>
        <dbReference type="Pfam" id="PF25973"/>
    </source>
</evidence>
<dbReference type="EMBL" id="CP002444">
    <property type="protein sequence ID" value="ADU96830.1"/>
    <property type="molecule type" value="Genomic_DNA"/>
</dbReference>
<dbReference type="GO" id="GO:0030313">
    <property type="term" value="C:cell envelope"/>
    <property type="evidence" value="ECO:0007669"/>
    <property type="project" value="UniProtKB-SubCell"/>
</dbReference>
<dbReference type="PANTHER" id="PTHR32347">
    <property type="entry name" value="EFFLUX SYSTEM COMPONENT YKNX-RELATED"/>
    <property type="match status" value="1"/>
</dbReference>
<dbReference type="Gene3D" id="6.10.140.1990">
    <property type="match status" value="1"/>
</dbReference>
<dbReference type="eggNOG" id="COG1566">
    <property type="taxonomic scope" value="Bacteria"/>
</dbReference>
<name>E8T6P6_THEA1</name>
<dbReference type="GO" id="GO:0019898">
    <property type="term" value="C:extrinsic component of membrane"/>
    <property type="evidence" value="ECO:0007669"/>
    <property type="project" value="InterPro"/>
</dbReference>
<dbReference type="OrthoDB" id="9778236at2"/>
<evidence type="ECO:0000313" key="6">
    <source>
        <dbReference type="Proteomes" id="UP000006362"/>
    </source>
</evidence>